<gene>
    <name evidence="1" type="ORF">ODALV1_LOCUS3839</name>
</gene>
<comment type="caution">
    <text evidence="1">The sequence shown here is derived from an EMBL/GenBank/DDBJ whole genome shotgun (WGS) entry which is preliminary data.</text>
</comment>
<evidence type="ECO:0000313" key="2">
    <source>
        <dbReference type="Proteomes" id="UP001642540"/>
    </source>
</evidence>
<reference evidence="1 2" key="1">
    <citation type="submission" date="2024-08" db="EMBL/GenBank/DDBJ databases">
        <authorList>
            <person name="Cucini C."/>
            <person name="Frati F."/>
        </authorList>
    </citation>
    <scope>NUCLEOTIDE SEQUENCE [LARGE SCALE GENOMIC DNA]</scope>
</reference>
<evidence type="ECO:0000313" key="1">
    <source>
        <dbReference type="EMBL" id="CAL8077536.1"/>
    </source>
</evidence>
<proteinExistence type="predicted"/>
<dbReference type="EMBL" id="CAXLJM020000013">
    <property type="protein sequence ID" value="CAL8077536.1"/>
    <property type="molecule type" value="Genomic_DNA"/>
</dbReference>
<organism evidence="1 2">
    <name type="scientific">Orchesella dallaii</name>
    <dbReference type="NCBI Taxonomy" id="48710"/>
    <lineage>
        <taxon>Eukaryota</taxon>
        <taxon>Metazoa</taxon>
        <taxon>Ecdysozoa</taxon>
        <taxon>Arthropoda</taxon>
        <taxon>Hexapoda</taxon>
        <taxon>Collembola</taxon>
        <taxon>Entomobryomorpha</taxon>
        <taxon>Entomobryoidea</taxon>
        <taxon>Orchesellidae</taxon>
        <taxon>Orchesellinae</taxon>
        <taxon>Orchesella</taxon>
    </lineage>
</organism>
<protein>
    <submittedName>
        <fullName evidence="1">Uncharacterized protein</fullName>
    </submittedName>
</protein>
<sequence length="120" mass="13637">MMGQMIFPYCLRFDPLLDLTHVSLNIIKDNSFSSIRSYISSSCYKGKDRPRNVKNVLCFFHSSQRQQETSSLLLKDNGSHSICVSNKSLECSVMPVLYEFRTIDSSHIGKPSPFESDMSS</sequence>
<name>A0ABP1PU77_9HEXA</name>
<accession>A0ABP1PU77</accession>
<keyword evidence="2" id="KW-1185">Reference proteome</keyword>
<dbReference type="Proteomes" id="UP001642540">
    <property type="component" value="Unassembled WGS sequence"/>
</dbReference>